<dbReference type="PANTHER" id="PTHR12815">
    <property type="entry name" value="SORTING AND ASSEMBLY MACHINERY SAMM50 PROTEIN FAMILY MEMBER"/>
    <property type="match status" value="1"/>
</dbReference>
<evidence type="ECO:0000256" key="3">
    <source>
        <dbReference type="ARBA" id="ARBA00015419"/>
    </source>
</evidence>
<keyword evidence="5" id="KW-0812">Transmembrane</keyword>
<proteinExistence type="inferred from homology"/>
<dbReference type="Gene3D" id="3.10.20.310">
    <property type="entry name" value="membrane protein fhac"/>
    <property type="match status" value="3"/>
</dbReference>
<dbReference type="OrthoDB" id="9803054at2"/>
<protein>
    <recommendedName>
        <fullName evidence="3">Translocation and assembly module subunit TamA</fullName>
    </recommendedName>
    <alternativeName>
        <fullName evidence="9">Autotransporter assembly factor TamA</fullName>
    </alternativeName>
</protein>
<dbReference type="PANTHER" id="PTHR12815:SF47">
    <property type="entry name" value="TRANSLOCATION AND ASSEMBLY MODULE SUBUNIT TAMA"/>
    <property type="match status" value="1"/>
</dbReference>
<dbReference type="EMBL" id="BMIY01000004">
    <property type="protein sequence ID" value="GGG54313.1"/>
    <property type="molecule type" value="Genomic_DNA"/>
</dbReference>
<evidence type="ECO:0000256" key="2">
    <source>
        <dbReference type="ARBA" id="ARBA00010248"/>
    </source>
</evidence>
<evidence type="ECO:0000259" key="12">
    <source>
        <dbReference type="Pfam" id="PF01103"/>
    </source>
</evidence>
<evidence type="ECO:0000256" key="8">
    <source>
        <dbReference type="ARBA" id="ARBA00023237"/>
    </source>
</evidence>
<dbReference type="Pfam" id="PF17243">
    <property type="entry name" value="POTRA_TamA_1"/>
    <property type="match status" value="1"/>
</dbReference>
<dbReference type="GO" id="GO:0009279">
    <property type="term" value="C:cell outer membrane"/>
    <property type="evidence" value="ECO:0007669"/>
    <property type="project" value="UniProtKB-SubCell"/>
</dbReference>
<evidence type="ECO:0000256" key="6">
    <source>
        <dbReference type="ARBA" id="ARBA00022729"/>
    </source>
</evidence>
<evidence type="ECO:0000256" key="1">
    <source>
        <dbReference type="ARBA" id="ARBA00004442"/>
    </source>
</evidence>
<dbReference type="AlphaFoldDB" id="A0A917GR94"/>
<comment type="subcellular location">
    <subcellularLocation>
        <location evidence="1">Cell outer membrane</location>
    </subcellularLocation>
</comment>
<dbReference type="InterPro" id="IPR000184">
    <property type="entry name" value="Bac_surfAg_D15"/>
</dbReference>
<dbReference type="Proteomes" id="UP000627715">
    <property type="component" value="Unassembled WGS sequence"/>
</dbReference>
<feature type="domain" description="TamA POTRA" evidence="13">
    <location>
        <begin position="39"/>
        <end position="101"/>
    </location>
</feature>
<feature type="domain" description="Bacterial surface antigen (D15)" evidence="12">
    <location>
        <begin position="333"/>
        <end position="604"/>
    </location>
</feature>
<feature type="chain" id="PRO_5036857294" description="Translocation and assembly module subunit TamA" evidence="11">
    <location>
        <begin position="28"/>
        <end position="618"/>
    </location>
</feature>
<keyword evidence="8" id="KW-0998">Cell outer membrane</keyword>
<dbReference type="InterPro" id="IPR039910">
    <property type="entry name" value="D15-like"/>
</dbReference>
<accession>A0A917GR94</accession>
<evidence type="ECO:0000256" key="9">
    <source>
        <dbReference type="ARBA" id="ARBA00033063"/>
    </source>
</evidence>
<comment type="caution">
    <text evidence="14">The sequence shown here is derived from an EMBL/GenBank/DDBJ whole genome shotgun (WGS) entry which is preliminary data.</text>
</comment>
<dbReference type="GO" id="GO:0009306">
    <property type="term" value="P:protein secretion"/>
    <property type="evidence" value="ECO:0007669"/>
    <property type="project" value="TreeGrafter"/>
</dbReference>
<sequence>MSRNTGFTRQLLVLTAMLVAFCSTGYAQDDAADGVNSPEIRISGADGELTANIRAHVGTPELSCSVSQRRLDRQRPQVRRNTQRAAQAIGYYQATVDITFTALSAMTVQPEEAGQASSTGNTDDNNEIRCWELDIDISPGQRVLFGDINISIADQSRAALFAPVLSTLPVQRGNPLRHSEYESLKSLISGHAIENGFFASRFTQSELAIDLQRQRADINLIFEPGERYSFGDISITTPDALSESFVQRFITLRPNSPYHSEDLVEQRQHLNSSQYFSRVAVTPDLDQTGDRVIPVNIGLTLRPRRVYTVGAGVNTDSGPRLTGNYEDRYINRRGHRFLAETSLSTLQQDASVSYVIPLQDPVNDSLRFSAGFQREEADTYITNTYRTGVTHRSLVAGSWVQNLYVNYEREKSELIETETGDPELQRNNTTIFGANWTRTKSDDPIFPRNGWRLFGQVQGSYDGLLSNTTFTQVEGNVKWIHSLGPTRIIARAEAATTIADTLLELPVSVRYFTGGDTSIRGYQFGELGAMNEEGEVIGGKHLLVGSLEYDFPVMGEDWRGAVFFDTGNSFRDFDTMTLKRSAGIGFRWISPIGPIRLDLAHAISDDAFRLHITMGPDL</sequence>
<reference evidence="14" key="2">
    <citation type="submission" date="2020-09" db="EMBL/GenBank/DDBJ databases">
        <authorList>
            <person name="Sun Q."/>
            <person name="Zhou Y."/>
        </authorList>
    </citation>
    <scope>NUCLEOTIDE SEQUENCE</scope>
    <source>
        <strain evidence="14">CGMCC 1.15425</strain>
    </source>
</reference>
<keyword evidence="6 11" id="KW-0732">Signal</keyword>
<keyword evidence="7" id="KW-0472">Membrane</keyword>
<dbReference type="RefSeq" id="WP_068893729.1">
    <property type="nucleotide sequence ID" value="NZ_BMIY01000004.1"/>
</dbReference>
<name>A0A917GR94_9GAMM</name>
<gene>
    <name evidence="14" type="ORF">GCM10011403_09310</name>
</gene>
<evidence type="ECO:0000256" key="10">
    <source>
        <dbReference type="ARBA" id="ARBA00093548"/>
    </source>
</evidence>
<organism evidence="14 15">
    <name type="scientific">Pseudohongiella nitratireducens</name>
    <dbReference type="NCBI Taxonomy" id="1768907"/>
    <lineage>
        <taxon>Bacteria</taxon>
        <taxon>Pseudomonadati</taxon>
        <taxon>Pseudomonadota</taxon>
        <taxon>Gammaproteobacteria</taxon>
        <taxon>Pseudomonadales</taxon>
        <taxon>Pseudohongiellaceae</taxon>
        <taxon>Pseudohongiella</taxon>
    </lineage>
</organism>
<evidence type="ECO:0000256" key="11">
    <source>
        <dbReference type="SAM" id="SignalP"/>
    </source>
</evidence>
<dbReference type="Gene3D" id="2.40.160.50">
    <property type="entry name" value="membrane protein fhac: a member of the omp85/tpsb transporter family"/>
    <property type="match status" value="1"/>
</dbReference>
<reference evidence="14" key="1">
    <citation type="journal article" date="2014" name="Int. J. Syst. Evol. Microbiol.">
        <title>Complete genome sequence of Corynebacterium casei LMG S-19264T (=DSM 44701T), isolated from a smear-ripened cheese.</title>
        <authorList>
            <consortium name="US DOE Joint Genome Institute (JGI-PGF)"/>
            <person name="Walter F."/>
            <person name="Albersmeier A."/>
            <person name="Kalinowski J."/>
            <person name="Ruckert C."/>
        </authorList>
    </citation>
    <scope>NUCLEOTIDE SEQUENCE</scope>
    <source>
        <strain evidence="14">CGMCC 1.15425</strain>
    </source>
</reference>
<comment type="subunit">
    <text evidence="10">Interacts with TamB to form the translocation and assembly module (TAM).</text>
</comment>
<evidence type="ECO:0000313" key="14">
    <source>
        <dbReference type="EMBL" id="GGG54313.1"/>
    </source>
</evidence>
<dbReference type="InterPro" id="IPR035243">
    <property type="entry name" value="TamA_POTRA_Dom_1"/>
</dbReference>
<dbReference type="GO" id="GO:0097347">
    <property type="term" value="C:TAM protein secretion complex"/>
    <property type="evidence" value="ECO:0007669"/>
    <property type="project" value="TreeGrafter"/>
</dbReference>
<evidence type="ECO:0000256" key="7">
    <source>
        <dbReference type="ARBA" id="ARBA00023136"/>
    </source>
</evidence>
<evidence type="ECO:0000256" key="4">
    <source>
        <dbReference type="ARBA" id="ARBA00022452"/>
    </source>
</evidence>
<keyword evidence="4" id="KW-1134">Transmembrane beta strand</keyword>
<keyword evidence="15" id="KW-1185">Reference proteome</keyword>
<feature type="signal peptide" evidence="11">
    <location>
        <begin position="1"/>
        <end position="27"/>
    </location>
</feature>
<evidence type="ECO:0000259" key="13">
    <source>
        <dbReference type="Pfam" id="PF17243"/>
    </source>
</evidence>
<evidence type="ECO:0000313" key="15">
    <source>
        <dbReference type="Proteomes" id="UP000627715"/>
    </source>
</evidence>
<comment type="similarity">
    <text evidence="2">Belongs to the TamA family.</text>
</comment>
<evidence type="ECO:0000256" key="5">
    <source>
        <dbReference type="ARBA" id="ARBA00022692"/>
    </source>
</evidence>
<dbReference type="Pfam" id="PF01103">
    <property type="entry name" value="Omp85"/>
    <property type="match status" value="1"/>
</dbReference>